<dbReference type="PANTHER" id="PTHR40730">
    <property type="entry name" value="TRANSCRIPTIONAL REGULATOR PROTEIN-LIKE PROTEIN"/>
    <property type="match status" value="1"/>
</dbReference>
<dbReference type="CDD" id="cd00093">
    <property type="entry name" value="HTH_XRE"/>
    <property type="match status" value="1"/>
</dbReference>
<proteinExistence type="predicted"/>
<dbReference type="Gene3D" id="1.10.260.40">
    <property type="entry name" value="lambda repressor-like DNA-binding domains"/>
    <property type="match status" value="1"/>
</dbReference>
<evidence type="ECO:0000313" key="2">
    <source>
        <dbReference type="EMBL" id="GAA0293214.1"/>
    </source>
</evidence>
<dbReference type="Gene3D" id="3.40.225.10">
    <property type="entry name" value="Class II aldolase/adducin N-terminal domain"/>
    <property type="match status" value="1"/>
</dbReference>
<accession>A0AAV3S457</accession>
<dbReference type="InterPro" id="IPR019293">
    <property type="entry name" value="ThiN"/>
</dbReference>
<keyword evidence="3" id="KW-1185">Reference proteome</keyword>
<name>A0AAV3S457_9EURY</name>
<dbReference type="GO" id="GO:0003677">
    <property type="term" value="F:DNA binding"/>
    <property type="evidence" value="ECO:0007669"/>
    <property type="project" value="InterPro"/>
</dbReference>
<dbReference type="SUPFAM" id="SSF53639">
    <property type="entry name" value="AraD/HMP-PK domain-like"/>
    <property type="match status" value="1"/>
</dbReference>
<dbReference type="PANTHER" id="PTHR40730:SF5">
    <property type="entry name" value="HTH CRO_C1-TYPE DOMAIN-CONTAINING PROTEIN"/>
    <property type="match status" value="1"/>
</dbReference>
<gene>
    <name evidence="2" type="ORF">GCM10009066_04770</name>
</gene>
<evidence type="ECO:0000259" key="1">
    <source>
        <dbReference type="PROSITE" id="PS50943"/>
    </source>
</evidence>
<dbReference type="InterPro" id="IPR036409">
    <property type="entry name" value="Aldolase_II/adducin_N_sf"/>
</dbReference>
<protein>
    <submittedName>
        <fullName evidence="2">Thiamine-phosphate synthase family protein</fullName>
    </submittedName>
</protein>
<dbReference type="InterPro" id="IPR010982">
    <property type="entry name" value="Lambda_DNA-bd_dom_sf"/>
</dbReference>
<dbReference type="InterPro" id="IPR001387">
    <property type="entry name" value="Cro/C1-type_HTH"/>
</dbReference>
<dbReference type="Proteomes" id="UP001500837">
    <property type="component" value="Unassembled WGS sequence"/>
</dbReference>
<dbReference type="PROSITE" id="PS50943">
    <property type="entry name" value="HTH_CROC1"/>
    <property type="match status" value="1"/>
</dbReference>
<dbReference type="EMBL" id="BAAABL010000021">
    <property type="protein sequence ID" value="GAA0293214.1"/>
    <property type="molecule type" value="Genomic_DNA"/>
</dbReference>
<dbReference type="AlphaFoldDB" id="A0AAV3S457"/>
<evidence type="ECO:0000313" key="3">
    <source>
        <dbReference type="Proteomes" id="UP001500837"/>
    </source>
</evidence>
<organism evidence="2 3">
    <name type="scientific">Halarchaeum salinum</name>
    <dbReference type="NCBI Taxonomy" id="489912"/>
    <lineage>
        <taxon>Archaea</taxon>
        <taxon>Methanobacteriati</taxon>
        <taxon>Methanobacteriota</taxon>
        <taxon>Stenosarchaea group</taxon>
        <taxon>Halobacteria</taxon>
        <taxon>Halobacteriales</taxon>
        <taxon>Halobacteriaceae</taxon>
    </lineage>
</organism>
<dbReference type="Pfam" id="PF01381">
    <property type="entry name" value="HTH_3"/>
    <property type="match status" value="1"/>
</dbReference>
<reference evidence="2 3" key="1">
    <citation type="journal article" date="2019" name="Int. J. Syst. Evol. Microbiol.">
        <title>The Global Catalogue of Microorganisms (GCM) 10K type strain sequencing project: providing services to taxonomists for standard genome sequencing and annotation.</title>
        <authorList>
            <consortium name="The Broad Institute Genomics Platform"/>
            <consortium name="The Broad Institute Genome Sequencing Center for Infectious Disease"/>
            <person name="Wu L."/>
            <person name="Ma J."/>
        </authorList>
    </citation>
    <scope>NUCLEOTIDE SEQUENCE [LARGE SCALE GENOMIC DNA]</scope>
    <source>
        <strain evidence="2 3">JCM 16330</strain>
    </source>
</reference>
<dbReference type="SUPFAM" id="SSF47413">
    <property type="entry name" value="lambda repressor-like DNA-binding domains"/>
    <property type="match status" value="1"/>
</dbReference>
<dbReference type="SMART" id="SM00530">
    <property type="entry name" value="HTH_XRE"/>
    <property type="match status" value="1"/>
</dbReference>
<dbReference type="RefSeq" id="WP_211311836.1">
    <property type="nucleotide sequence ID" value="NZ_BAAABL010000021.1"/>
</dbReference>
<feature type="domain" description="HTH cro/C1-type" evidence="1">
    <location>
        <begin position="20"/>
        <end position="48"/>
    </location>
</feature>
<comment type="caution">
    <text evidence="2">The sequence shown here is derived from an EMBL/GenBank/DDBJ whole genome shotgun (WGS) entry which is preliminary data.</text>
</comment>
<sequence length="301" mass="31517">MRFLEEVVADEFLPTYRSLLAAALRERGLTQQAVADLLGVSQSAVSKYAKGEVGTREEIETDERVTAHVAEIADGLADGTLSRVGALAEAEALVRDLEAPGDVLADIHAEQMPELAGTDVDFRGTGEGALREREHVLADLRRGVRLLERASGFATLIPAVGSNLVECLADAETPEDVAGVPGRIFDVMGRTTVPADPEFGVSAHVATVLLAARDAGSDARAAINVAYSPGLITALAEAGYDPVEFPAESESDGVRTVVSDAVADAPETRALYQTGGYGVEPIVYVLGDDAPSVAAAVREFC</sequence>
<dbReference type="Pfam" id="PF10120">
    <property type="entry name" value="ThiN"/>
    <property type="match status" value="1"/>
</dbReference>